<dbReference type="OrthoDB" id="9763616at2"/>
<dbReference type="InterPro" id="IPR018946">
    <property type="entry name" value="PhoD-like_MPP"/>
</dbReference>
<dbReference type="InterPro" id="IPR029052">
    <property type="entry name" value="Metallo-depent_PP-like"/>
</dbReference>
<evidence type="ECO:0000313" key="6">
    <source>
        <dbReference type="Proteomes" id="UP000283523"/>
    </source>
</evidence>
<dbReference type="InterPro" id="IPR032093">
    <property type="entry name" value="PhoD_N"/>
</dbReference>
<dbReference type="GO" id="GO:0003993">
    <property type="term" value="F:acid phosphatase activity"/>
    <property type="evidence" value="ECO:0007669"/>
    <property type="project" value="InterPro"/>
</dbReference>
<dbReference type="InterPro" id="IPR052900">
    <property type="entry name" value="Phospholipid_Metab_Enz"/>
</dbReference>
<comment type="caution">
    <text evidence="5">The sequence shown here is derived from an EMBL/GenBank/DDBJ whole genome shotgun (WGS) entry which is preliminary data.</text>
</comment>
<feature type="domain" description="PhoD-like phosphatase metallophosphatase" evidence="3">
    <location>
        <begin position="142"/>
        <end position="493"/>
    </location>
</feature>
<reference evidence="5 6" key="1">
    <citation type="submission" date="2018-08" db="EMBL/GenBank/DDBJ databases">
        <title>Fibrisoma montanum sp. nov., isolated from Danxia mountain soil.</title>
        <authorList>
            <person name="Huang Y."/>
        </authorList>
    </citation>
    <scope>NUCLEOTIDE SEQUENCE [LARGE SCALE GENOMIC DNA]</scope>
    <source>
        <strain evidence="5 6">HYT19</strain>
    </source>
</reference>
<dbReference type="Proteomes" id="UP000283523">
    <property type="component" value="Unassembled WGS sequence"/>
</dbReference>
<dbReference type="RefSeq" id="WP_119669398.1">
    <property type="nucleotide sequence ID" value="NZ_QXED01000005.1"/>
</dbReference>
<dbReference type="PANTHER" id="PTHR43606">
    <property type="entry name" value="PHOSPHATASE, PUTATIVE (AFU_ORTHOLOGUE AFUA_6G08710)-RELATED"/>
    <property type="match status" value="1"/>
</dbReference>
<dbReference type="InterPro" id="IPR038607">
    <property type="entry name" value="PhoD-like_sf"/>
</dbReference>
<accession>A0A418M6R1</accession>
<dbReference type="GO" id="GO:0046872">
    <property type="term" value="F:metal ion binding"/>
    <property type="evidence" value="ECO:0007669"/>
    <property type="project" value="InterPro"/>
</dbReference>
<dbReference type="InterPro" id="IPR008963">
    <property type="entry name" value="Purple_acid_Pase-like_N"/>
</dbReference>
<evidence type="ECO:0000313" key="5">
    <source>
        <dbReference type="EMBL" id="RIV21607.1"/>
    </source>
</evidence>
<evidence type="ECO:0000259" key="4">
    <source>
        <dbReference type="Pfam" id="PF16655"/>
    </source>
</evidence>
<dbReference type="EMBL" id="QXED01000005">
    <property type="protein sequence ID" value="RIV21607.1"/>
    <property type="molecule type" value="Genomic_DNA"/>
</dbReference>
<evidence type="ECO:0000256" key="2">
    <source>
        <dbReference type="SAM" id="SignalP"/>
    </source>
</evidence>
<proteinExistence type="predicted"/>
<dbReference type="AlphaFoldDB" id="A0A418M6R1"/>
<dbReference type="SUPFAM" id="SSF56300">
    <property type="entry name" value="Metallo-dependent phosphatases"/>
    <property type="match status" value="1"/>
</dbReference>
<dbReference type="Pfam" id="PF09423">
    <property type="entry name" value="PhoD"/>
    <property type="match status" value="1"/>
</dbReference>
<dbReference type="Gene3D" id="2.60.40.380">
    <property type="entry name" value="Purple acid phosphatase-like, N-terminal"/>
    <property type="match status" value="1"/>
</dbReference>
<feature type="chain" id="PRO_5019522927" evidence="2">
    <location>
        <begin position="22"/>
        <end position="530"/>
    </location>
</feature>
<dbReference type="Gene3D" id="3.60.21.70">
    <property type="entry name" value="PhoD-like phosphatase"/>
    <property type="match status" value="1"/>
</dbReference>
<dbReference type="Pfam" id="PF16655">
    <property type="entry name" value="PhoD_N"/>
    <property type="match status" value="1"/>
</dbReference>
<evidence type="ECO:0000256" key="1">
    <source>
        <dbReference type="ARBA" id="ARBA00022729"/>
    </source>
</evidence>
<feature type="domain" description="Phospholipase D N-terminal" evidence="4">
    <location>
        <begin position="43"/>
        <end position="131"/>
    </location>
</feature>
<gene>
    <name evidence="5" type="ORF">DYU11_19615</name>
</gene>
<evidence type="ECO:0000259" key="3">
    <source>
        <dbReference type="Pfam" id="PF09423"/>
    </source>
</evidence>
<protein>
    <submittedName>
        <fullName evidence="5">Alkaline phosphatase</fullName>
    </submittedName>
</protein>
<dbReference type="CDD" id="cd07389">
    <property type="entry name" value="MPP_PhoD"/>
    <property type="match status" value="1"/>
</dbReference>
<organism evidence="5 6">
    <name type="scientific">Fibrisoma montanum</name>
    <dbReference type="NCBI Taxonomy" id="2305895"/>
    <lineage>
        <taxon>Bacteria</taxon>
        <taxon>Pseudomonadati</taxon>
        <taxon>Bacteroidota</taxon>
        <taxon>Cytophagia</taxon>
        <taxon>Cytophagales</taxon>
        <taxon>Spirosomataceae</taxon>
        <taxon>Fibrisoma</taxon>
    </lineage>
</organism>
<feature type="signal peptide" evidence="2">
    <location>
        <begin position="1"/>
        <end position="21"/>
    </location>
</feature>
<sequence length="530" mass="60424">MRFIVTFPLFFTLFCSLTATAQTPYDAELASLYDTRLKPFYYGVASGDPEANRVIIWTKLTPDNPNQPATVTYQMAEDSTMRRIVKQGAAVTDRTRHYTVKVDVSGLQPDHVYYYQFTSNGAKSLVGRTKTAPTNKTNQLRLAVVSCSNYEAGYFSAYRHLANRRDLDAIVHLGDYIYEYGRGKYGDSTLNRRHIPAKEIVALDDYRARYAQYRLDPDLRELHRVHPFITTWDDHEVANNSYRDGAENHQPAQEGDWKTRRSAGEQAYYEWLPVRENQERHLYRSLKFGDLAELFMIDGRLAGRDKQAESVDENYQAEDRTMLGKAQFDWLARGLQSSKARWKVLGNDVVFSPINYGGILPKNMPLHLDMWDGYPAERRRIVNVLEKAGIRDFVVITGDIHNSWAFELTTSPQDSTAYQGTTGRGSFGAEFVSPSITSANFGEYIRQRAPAQVQFVQNTLANPKTNPHLKYVDLSQHGYFLLTLTPDRAQADWFFVNDIRKPNSGETFGYGLYLTPGSGRLNRAELPTGK</sequence>
<keyword evidence="1 2" id="KW-0732">Signal</keyword>
<name>A0A418M6R1_9BACT</name>
<dbReference type="SUPFAM" id="SSF49363">
    <property type="entry name" value="Purple acid phosphatase, N-terminal domain"/>
    <property type="match status" value="1"/>
</dbReference>
<keyword evidence="6" id="KW-1185">Reference proteome</keyword>
<dbReference type="PANTHER" id="PTHR43606:SF7">
    <property type="entry name" value="PHOSPHATASE, PUTATIVE (AFU_ORTHOLOGUE AFUA_6G08710)-RELATED"/>
    <property type="match status" value="1"/>
</dbReference>